<gene>
    <name evidence="11" type="ORF">PBRASI_LOCUS8662</name>
</gene>
<protein>
    <submittedName>
        <fullName evidence="11">6752_t:CDS:1</fullName>
    </submittedName>
</protein>
<dbReference type="GO" id="GO:0006886">
    <property type="term" value="P:intracellular protein transport"/>
    <property type="evidence" value="ECO:0007669"/>
    <property type="project" value="TreeGrafter"/>
</dbReference>
<name>A0A9N9GR57_9GLOM</name>
<evidence type="ECO:0000256" key="3">
    <source>
        <dbReference type="ARBA" id="ARBA00022692"/>
    </source>
</evidence>
<feature type="coiled-coil region" evidence="7">
    <location>
        <begin position="254"/>
        <end position="295"/>
    </location>
</feature>
<dbReference type="GO" id="GO:0005886">
    <property type="term" value="C:plasma membrane"/>
    <property type="evidence" value="ECO:0007669"/>
    <property type="project" value="TreeGrafter"/>
</dbReference>
<keyword evidence="12" id="KW-1185">Reference proteome</keyword>
<dbReference type="CDD" id="cd00179">
    <property type="entry name" value="SynN"/>
    <property type="match status" value="1"/>
</dbReference>
<dbReference type="GO" id="GO:0006887">
    <property type="term" value="P:exocytosis"/>
    <property type="evidence" value="ECO:0007669"/>
    <property type="project" value="TreeGrafter"/>
</dbReference>
<dbReference type="GO" id="GO:0048278">
    <property type="term" value="P:vesicle docking"/>
    <property type="evidence" value="ECO:0007669"/>
    <property type="project" value="TreeGrafter"/>
</dbReference>
<dbReference type="Pfam" id="PF00804">
    <property type="entry name" value="Syntaxin"/>
    <property type="match status" value="1"/>
</dbReference>
<dbReference type="Pfam" id="PF05739">
    <property type="entry name" value="SNARE"/>
    <property type="match status" value="1"/>
</dbReference>
<accession>A0A9N9GR57</accession>
<feature type="compositionally biased region" description="Gly residues" evidence="8">
    <location>
        <begin position="28"/>
        <end position="37"/>
    </location>
</feature>
<evidence type="ECO:0000259" key="10">
    <source>
        <dbReference type="PROSITE" id="PS50192"/>
    </source>
</evidence>
<evidence type="ECO:0000313" key="11">
    <source>
        <dbReference type="EMBL" id="CAG8620194.1"/>
    </source>
</evidence>
<dbReference type="AlphaFoldDB" id="A0A9N9GR57"/>
<feature type="region of interest" description="Disordered" evidence="8">
    <location>
        <begin position="347"/>
        <end position="367"/>
    </location>
</feature>
<dbReference type="Gene3D" id="1.20.5.110">
    <property type="match status" value="1"/>
</dbReference>
<dbReference type="PANTHER" id="PTHR19957">
    <property type="entry name" value="SYNTAXIN"/>
    <property type="match status" value="1"/>
</dbReference>
<dbReference type="Proteomes" id="UP000789739">
    <property type="component" value="Unassembled WGS sequence"/>
</dbReference>
<dbReference type="SMART" id="SM00503">
    <property type="entry name" value="SynN"/>
    <property type="match status" value="1"/>
</dbReference>
<evidence type="ECO:0000256" key="6">
    <source>
        <dbReference type="ARBA" id="ARBA00023136"/>
    </source>
</evidence>
<comment type="subcellular location">
    <subcellularLocation>
        <location evidence="1">Membrane</location>
        <topology evidence="1">Single-pass type IV membrane protein</topology>
    </subcellularLocation>
</comment>
<dbReference type="FunFam" id="1.20.58.70:FF:000008">
    <property type="entry name" value="Syntaxin family protein"/>
    <property type="match status" value="1"/>
</dbReference>
<reference evidence="11" key="1">
    <citation type="submission" date="2021-06" db="EMBL/GenBank/DDBJ databases">
        <authorList>
            <person name="Kallberg Y."/>
            <person name="Tangrot J."/>
            <person name="Rosling A."/>
        </authorList>
    </citation>
    <scope>NUCLEOTIDE SEQUENCE</scope>
    <source>
        <strain evidence="11">BR232B</strain>
    </source>
</reference>
<dbReference type="SMART" id="SM00397">
    <property type="entry name" value="t_SNARE"/>
    <property type="match status" value="1"/>
</dbReference>
<dbReference type="PROSITE" id="PS50192">
    <property type="entry name" value="T_SNARE"/>
    <property type="match status" value="1"/>
</dbReference>
<feature type="region of interest" description="Disordered" evidence="8">
    <location>
        <begin position="1"/>
        <end position="20"/>
    </location>
</feature>
<evidence type="ECO:0000256" key="5">
    <source>
        <dbReference type="ARBA" id="ARBA00023054"/>
    </source>
</evidence>
<dbReference type="OrthoDB" id="10255013at2759"/>
<evidence type="ECO:0000256" key="4">
    <source>
        <dbReference type="ARBA" id="ARBA00022989"/>
    </source>
</evidence>
<dbReference type="InterPro" id="IPR045242">
    <property type="entry name" value="Syntaxin"/>
</dbReference>
<dbReference type="GO" id="GO:0012505">
    <property type="term" value="C:endomembrane system"/>
    <property type="evidence" value="ECO:0007669"/>
    <property type="project" value="TreeGrafter"/>
</dbReference>
<dbReference type="GO" id="GO:0006906">
    <property type="term" value="P:vesicle fusion"/>
    <property type="evidence" value="ECO:0007669"/>
    <property type="project" value="TreeGrafter"/>
</dbReference>
<keyword evidence="3 9" id="KW-0812">Transmembrane</keyword>
<dbReference type="EMBL" id="CAJVPI010001602">
    <property type="protein sequence ID" value="CAG8620194.1"/>
    <property type="molecule type" value="Genomic_DNA"/>
</dbReference>
<proteinExistence type="inferred from homology"/>
<comment type="similarity">
    <text evidence="2">Belongs to the syntaxin family.</text>
</comment>
<keyword evidence="5 7" id="KW-0175">Coiled coil</keyword>
<feature type="region of interest" description="Disordered" evidence="8">
    <location>
        <begin position="25"/>
        <end position="64"/>
    </location>
</feature>
<evidence type="ECO:0000256" key="9">
    <source>
        <dbReference type="SAM" id="Phobius"/>
    </source>
</evidence>
<keyword evidence="4 9" id="KW-1133">Transmembrane helix</keyword>
<evidence type="ECO:0000313" key="12">
    <source>
        <dbReference type="Proteomes" id="UP000789739"/>
    </source>
</evidence>
<dbReference type="InterPro" id="IPR010989">
    <property type="entry name" value="SNARE"/>
</dbReference>
<dbReference type="GO" id="GO:0000149">
    <property type="term" value="F:SNARE binding"/>
    <property type="evidence" value="ECO:0007669"/>
    <property type="project" value="TreeGrafter"/>
</dbReference>
<dbReference type="CDD" id="cd15849">
    <property type="entry name" value="SNARE_Sso1"/>
    <property type="match status" value="1"/>
</dbReference>
<dbReference type="GO" id="GO:0005484">
    <property type="term" value="F:SNAP receptor activity"/>
    <property type="evidence" value="ECO:0007669"/>
    <property type="project" value="TreeGrafter"/>
</dbReference>
<dbReference type="SUPFAM" id="SSF47661">
    <property type="entry name" value="t-snare proteins"/>
    <property type="match status" value="1"/>
</dbReference>
<keyword evidence="6 9" id="KW-0472">Membrane</keyword>
<evidence type="ECO:0000256" key="7">
    <source>
        <dbReference type="SAM" id="Coils"/>
    </source>
</evidence>
<dbReference type="GO" id="GO:0031201">
    <property type="term" value="C:SNARE complex"/>
    <property type="evidence" value="ECO:0007669"/>
    <property type="project" value="TreeGrafter"/>
</dbReference>
<dbReference type="Gene3D" id="1.20.58.70">
    <property type="match status" value="1"/>
</dbReference>
<sequence>MSRDRITDYNSGAGRYDNGYNNQYGAQGEYGGRGYGGNPNNQYNQRGQYNNQYDNRQQQPAGQGYAQQDVEMTTVTKSSNDVTSFFEEISSIQDAIKKMKTNVDQISELHSRSLGTIAEDEATKRQLDAMIADTRTLANQVKDRIKALERMNAKLPPNTGDINVRRAQTEALRKKFMEALTNYQQIEYQNRQRYRQRLERQYKIVKPGATQDEIDAALDNDEGTQIFAQSLMQSTRQGAAREALKEVQQRHDDIKKIEKTIEELANLFEEMQLMVEVQDTQIDQIEQHANDVEQNLSSGVEHVGKALEHAKSARRKKWCCFLILLIILAIGALLVYLYVIKPSQGNSNNSSNGNNGNSGSSGNNSSNGGQRRLVYDFAVLSVLVIPSLAHSPRGLNLSCDDLRVMMAVVMAVVMAVRTEKMSDAVVKFGHVLRHEQ</sequence>
<organism evidence="11 12">
    <name type="scientific">Paraglomus brasilianum</name>
    <dbReference type="NCBI Taxonomy" id="144538"/>
    <lineage>
        <taxon>Eukaryota</taxon>
        <taxon>Fungi</taxon>
        <taxon>Fungi incertae sedis</taxon>
        <taxon>Mucoromycota</taxon>
        <taxon>Glomeromycotina</taxon>
        <taxon>Glomeromycetes</taxon>
        <taxon>Paraglomerales</taxon>
        <taxon>Paraglomeraceae</taxon>
        <taxon>Paraglomus</taxon>
    </lineage>
</organism>
<feature type="domain" description="T-SNARE coiled-coil homology" evidence="10">
    <location>
        <begin position="244"/>
        <end position="306"/>
    </location>
</feature>
<dbReference type="PANTHER" id="PTHR19957:SF307">
    <property type="entry name" value="PROTEIN SSO1-RELATED"/>
    <property type="match status" value="1"/>
</dbReference>
<feature type="compositionally biased region" description="Low complexity" evidence="8">
    <location>
        <begin position="38"/>
        <end position="64"/>
    </location>
</feature>
<evidence type="ECO:0000256" key="2">
    <source>
        <dbReference type="ARBA" id="ARBA00009063"/>
    </source>
</evidence>
<evidence type="ECO:0000256" key="1">
    <source>
        <dbReference type="ARBA" id="ARBA00004211"/>
    </source>
</evidence>
<comment type="caution">
    <text evidence="11">The sequence shown here is derived from an EMBL/GenBank/DDBJ whole genome shotgun (WGS) entry which is preliminary data.</text>
</comment>
<dbReference type="InterPro" id="IPR006011">
    <property type="entry name" value="Syntaxin_N"/>
</dbReference>
<evidence type="ECO:0000256" key="8">
    <source>
        <dbReference type="SAM" id="MobiDB-lite"/>
    </source>
</evidence>
<feature type="transmembrane region" description="Helical" evidence="9">
    <location>
        <begin position="318"/>
        <end position="339"/>
    </location>
</feature>
<dbReference type="InterPro" id="IPR000727">
    <property type="entry name" value="T_SNARE_dom"/>
</dbReference>